<dbReference type="GeneID" id="857292"/>
<accession>Q98RZ6</accession>
<dbReference type="PIR" id="A90084">
    <property type="entry name" value="A90084"/>
</dbReference>
<dbReference type="EMBL" id="AF165818">
    <property type="protein sequence ID" value="AAK39804.1"/>
    <property type="molecule type" value="Genomic_DNA"/>
</dbReference>
<reference evidence="1 2" key="1">
    <citation type="journal article" date="2001" name="Nature">
        <title>The highly reduced genome of an enslaved algal nucleus.</title>
        <authorList>
            <person name="Douglas S."/>
            <person name="Zauner S."/>
            <person name="Fraunholz M."/>
            <person name="Beaton M."/>
            <person name="Penny S."/>
            <person name="Deng L."/>
            <person name="Wu X."/>
            <person name="Reith M."/>
            <person name="Cavalier-Smith T."/>
            <person name="Maier U."/>
        </authorList>
    </citation>
    <scope>NUCLEOTIDE SEQUENCE [LARGE SCALE GENOMIC DNA]</scope>
</reference>
<gene>
    <name evidence="1" type="primary">orf291</name>
</gene>
<organism evidence="1 2">
    <name type="scientific">Guillardia theta</name>
    <name type="common">Cryptophyte</name>
    <name type="synonym">Cryptomonas phi</name>
    <dbReference type="NCBI Taxonomy" id="55529"/>
    <lineage>
        <taxon>Eukaryota</taxon>
        <taxon>Cryptophyceae</taxon>
        <taxon>Pyrenomonadales</taxon>
        <taxon>Geminigeraceae</taxon>
        <taxon>Guillardia</taxon>
    </lineage>
</organism>
<protein>
    <submittedName>
        <fullName evidence="1">Uncharacterized protein</fullName>
    </submittedName>
</protein>
<sequence>MYIMPGRIYIEYIIINIKHKIFNLYKFNRRHCKNTHYNSNRNVQLQNQHNDVQNDINNGFLINDILIYRYLKALNFFKEFSFNFSSRLLYSLLHLKLVSKLKHFCLNLLEKLFIHSEFFINNHFIKYKILSLVFSKKINYNFRFSKINILKRLKINRLDFNKFTLKFNKTDKKFFILAFLINKYFIYFIKIANKMVFLSTSITNFTYLDSENYNFDINKLDFVIFDFIKKINCTKSYKIQDLQKINHFFNTSYVIMLIRKIGFKLNNPKILLSETHPFKILIKNMYNLCFF</sequence>
<dbReference type="RefSeq" id="XP_001713509.1">
    <property type="nucleotide sequence ID" value="XM_001713457.1"/>
</dbReference>
<dbReference type="AlphaFoldDB" id="Q98RZ6"/>
<evidence type="ECO:0000313" key="2">
    <source>
        <dbReference type="Proteomes" id="UP000242167"/>
    </source>
</evidence>
<proteinExistence type="predicted"/>
<evidence type="ECO:0000313" key="1">
    <source>
        <dbReference type="EMBL" id="AAK39804.1"/>
    </source>
</evidence>
<dbReference type="Proteomes" id="UP000242167">
    <property type="component" value="Nucleomorph 1"/>
</dbReference>
<keyword evidence="1" id="KW-0542">Nucleomorph</keyword>
<name>Q98RZ6_GUITH</name>
<geneLocation type="nucleomorph" evidence="1"/>